<dbReference type="Gene3D" id="3.50.50.60">
    <property type="entry name" value="FAD/NAD(P)-binding domain"/>
    <property type="match status" value="1"/>
</dbReference>
<dbReference type="InterPro" id="IPR002938">
    <property type="entry name" value="FAD-bd"/>
</dbReference>
<name>A0ABS7FGP2_9NEIS</name>
<keyword evidence="7" id="KW-1185">Reference proteome</keyword>
<dbReference type="GeneID" id="89686618"/>
<proteinExistence type="predicted"/>
<evidence type="ECO:0000256" key="3">
    <source>
        <dbReference type="ARBA" id="ARBA00023002"/>
    </source>
</evidence>
<dbReference type="Proteomes" id="UP000711178">
    <property type="component" value="Unassembled WGS sequence"/>
</dbReference>
<protein>
    <submittedName>
        <fullName evidence="6">FAD-dependent monooxygenase</fullName>
    </submittedName>
</protein>
<evidence type="ECO:0000256" key="2">
    <source>
        <dbReference type="ARBA" id="ARBA00022827"/>
    </source>
</evidence>
<gene>
    <name evidence="6" type="ORF">KIF53_16580</name>
</gene>
<keyword evidence="1" id="KW-0285">Flavoprotein</keyword>
<evidence type="ECO:0000313" key="7">
    <source>
        <dbReference type="Proteomes" id="UP000711178"/>
    </source>
</evidence>
<dbReference type="EMBL" id="JAHDTB010000016">
    <property type="protein sequence ID" value="MBW8289250.1"/>
    <property type="molecule type" value="Genomic_DNA"/>
</dbReference>
<evidence type="ECO:0000256" key="4">
    <source>
        <dbReference type="ARBA" id="ARBA00023033"/>
    </source>
</evidence>
<evidence type="ECO:0000259" key="5">
    <source>
        <dbReference type="Pfam" id="PF01494"/>
    </source>
</evidence>
<evidence type="ECO:0000313" key="6">
    <source>
        <dbReference type="EMBL" id="MBW8289250.1"/>
    </source>
</evidence>
<evidence type="ECO:0000256" key="1">
    <source>
        <dbReference type="ARBA" id="ARBA00022630"/>
    </source>
</evidence>
<reference evidence="6 7" key="1">
    <citation type="submission" date="2021-05" db="EMBL/GenBank/DDBJ databases">
        <title>Draft Whole Genome Sequencing Of Biosensor Chromobacterium violaceum Strain CV026 Reveals A Regulatory RNA In Chromobacterium violaceum Phenotype Regulatory Network.</title>
        <authorList>
            <person name="Hong K.W."/>
            <person name="Chan K.G."/>
            <person name="Chang C.-Y."/>
        </authorList>
    </citation>
    <scope>NUCLEOTIDE SEQUENCE [LARGE SCALE GENOMIC DNA]</scope>
    <source>
        <strain evidence="6 7">ATCC 31532</strain>
    </source>
</reference>
<comment type="caution">
    <text evidence="6">The sequence shown here is derived from an EMBL/GenBank/DDBJ whole genome shotgun (WGS) entry which is preliminary data.</text>
</comment>
<dbReference type="SUPFAM" id="SSF51905">
    <property type="entry name" value="FAD/NAD(P)-binding domain"/>
    <property type="match status" value="1"/>
</dbReference>
<dbReference type="PANTHER" id="PTHR47178:SF5">
    <property type="entry name" value="FAD-BINDING DOMAIN-CONTAINING PROTEIN"/>
    <property type="match status" value="1"/>
</dbReference>
<dbReference type="PRINTS" id="PR00420">
    <property type="entry name" value="RNGMNOXGNASE"/>
</dbReference>
<feature type="domain" description="FAD-binding" evidence="5">
    <location>
        <begin position="11"/>
        <end position="231"/>
    </location>
</feature>
<dbReference type="GO" id="GO:0004497">
    <property type="term" value="F:monooxygenase activity"/>
    <property type="evidence" value="ECO:0007669"/>
    <property type="project" value="UniProtKB-KW"/>
</dbReference>
<dbReference type="Pfam" id="PF01494">
    <property type="entry name" value="FAD_binding_3"/>
    <property type="match status" value="1"/>
</dbReference>
<accession>A0ABS7FGP2</accession>
<dbReference type="RefSeq" id="WP_146008471.1">
    <property type="nucleotide sequence ID" value="NZ_CP142381.1"/>
</dbReference>
<keyword evidence="4 6" id="KW-0503">Monooxygenase</keyword>
<keyword evidence="2" id="KW-0274">FAD</keyword>
<dbReference type="InterPro" id="IPR036188">
    <property type="entry name" value="FAD/NAD-bd_sf"/>
</dbReference>
<dbReference type="PANTHER" id="PTHR47178">
    <property type="entry name" value="MONOOXYGENASE, FAD-BINDING"/>
    <property type="match status" value="1"/>
</dbReference>
<organism evidence="6 7">
    <name type="scientific">Chromobacterium subtsugae</name>
    <dbReference type="NCBI Taxonomy" id="251747"/>
    <lineage>
        <taxon>Bacteria</taxon>
        <taxon>Pseudomonadati</taxon>
        <taxon>Pseudomonadota</taxon>
        <taxon>Betaproteobacteria</taxon>
        <taxon>Neisseriales</taxon>
        <taxon>Chromobacteriaceae</taxon>
        <taxon>Chromobacterium</taxon>
    </lineage>
</organism>
<sequence>MPAGGQPHQRLQQRQDGQTYPAALAVAADGLHSALRRQWLPLAEPPATGALNLYGKARMACADDFDADLLRGPTIVFADGCTLVVEPMRFRAPMPACRPSPVDDYIYWALFGREASLGGRLPPDEGAAALRERVRAAARGWHPSLRALLEPTDATAIIGREVRMAERVPAWPSGRLTVLGDAIHAMSPAGGVGANTALADAAMLAQCLAEGDIGRAVVRYEADMRQRAERALALTRAGAERLLRRA</sequence>
<keyword evidence="3" id="KW-0560">Oxidoreductase</keyword>